<dbReference type="GO" id="GO:0003968">
    <property type="term" value="F:RNA-directed RNA polymerase activity"/>
    <property type="evidence" value="ECO:0007669"/>
    <property type="project" value="UniProtKB-KW"/>
</dbReference>
<dbReference type="InterPro" id="IPR007094">
    <property type="entry name" value="RNA-dir_pol_PSvirus"/>
</dbReference>
<dbReference type="SUPFAM" id="SSF56672">
    <property type="entry name" value="DNA/RNA polymerases"/>
    <property type="match status" value="1"/>
</dbReference>
<protein>
    <submittedName>
        <fullName evidence="7">RNA-dependent RNA polymerase</fullName>
    </submittedName>
</protein>
<reference evidence="7" key="2">
    <citation type="submission" date="2023-05" db="EMBL/GenBank/DDBJ databases">
        <authorList>
            <person name="Li W."/>
        </authorList>
    </citation>
    <scope>NUCLEOTIDE SEQUENCE</scope>
    <source>
        <strain evidence="7">RcOCV-1084-4</strain>
    </source>
</reference>
<dbReference type="GO" id="GO:0003723">
    <property type="term" value="F:RNA binding"/>
    <property type="evidence" value="ECO:0007669"/>
    <property type="project" value="InterPro"/>
</dbReference>
<organism evidence="7">
    <name type="scientific">Rhizoctonia cerealis orthocurvulavirus</name>
    <dbReference type="NCBI Taxonomy" id="3068670"/>
    <lineage>
        <taxon>Viruses</taxon>
        <taxon>Riboviria</taxon>
        <taxon>Orthornavirae</taxon>
        <taxon>Pisuviricota</taxon>
        <taxon>Duplopiviricetes</taxon>
        <taxon>Durnavirales</taxon>
        <taxon>Curvulaviridae</taxon>
        <taxon>Orthocurvulavirus</taxon>
    </lineage>
</organism>
<dbReference type="InterPro" id="IPR043128">
    <property type="entry name" value="Rev_trsase/Diguanyl_cyclase"/>
</dbReference>
<dbReference type="Pfam" id="PF00680">
    <property type="entry name" value="RdRP_1"/>
    <property type="match status" value="1"/>
</dbReference>
<sequence>MATGSKRAFTDADLEGSVNITPNGSLSGTSFSGTRATKRRAFTRKFEKVRVHLNDVDATRKSFAHITVGHCGTSSRKVNMEPKFAGLEDYFGQYLATNPPGLPENFDQTSQCFCLPCDRAQLDHLRYFDRPPRVLNERYREAYERAKIIVRAQIQDGRQYRFPELEDLEHVPFKPNKFGGYEYAQEGLRTRGEANRRAQADAEAAWVKIMGGEHVAPHMVRLGGRGKIVKMPEEQAREQNMAKGRLILMLSQRDLKLLGVTEKILTEHCKADENPIYVGKSWFYGGAPKLANEMSPCTKYYCFDAEKFDSSIDPYMVDDALHMLRGLFLDGHEAQYDQYWAFVKESLLDPLIVRDDGVTFQKHVGTTSGHSHNSLVQSIITLLIGYTAIIYLQPNLTDVEVFRYTHLKSLGDDNLLGICHPITTWSVEQIADVVKDAFGVNWFGDKSFATTKYVEAERLHDIPPEGGLFDGVQFLGKYFRMATIEEEGQAIKTILPFRPFTETLFRLAYPERSTLPKGAEGLSYGNLAYMRAIGNYMDAAGNPLTRLFLDGYLDWLEEQRFDRGIRWLEKDVQKFEGIYDGVAETYFPARRYQYEEWLDMVTCEKVSVKEGYGFGGVLFGGV</sequence>
<evidence type="ECO:0000313" key="7">
    <source>
        <dbReference type="EMBL" id="WMI40019.1"/>
    </source>
</evidence>
<dbReference type="GO" id="GO:0006351">
    <property type="term" value="P:DNA-templated transcription"/>
    <property type="evidence" value="ECO:0007669"/>
    <property type="project" value="InterPro"/>
</dbReference>
<keyword evidence="2" id="KW-0808">Transferase</keyword>
<evidence type="ECO:0000256" key="4">
    <source>
        <dbReference type="ARBA" id="ARBA00022741"/>
    </source>
</evidence>
<dbReference type="GO" id="GO:0000166">
    <property type="term" value="F:nucleotide binding"/>
    <property type="evidence" value="ECO:0007669"/>
    <property type="project" value="UniProtKB-KW"/>
</dbReference>
<evidence type="ECO:0000256" key="2">
    <source>
        <dbReference type="ARBA" id="ARBA00022679"/>
    </source>
</evidence>
<keyword evidence="3" id="KW-0548">Nucleotidyltransferase</keyword>
<evidence type="ECO:0000256" key="1">
    <source>
        <dbReference type="ARBA" id="ARBA00022484"/>
    </source>
</evidence>
<evidence type="ECO:0000259" key="6">
    <source>
        <dbReference type="PROSITE" id="PS50507"/>
    </source>
</evidence>
<keyword evidence="5" id="KW-0693">Viral RNA replication</keyword>
<keyword evidence="1 7" id="KW-0696">RNA-directed RNA polymerase</keyword>
<dbReference type="PROSITE" id="PS50507">
    <property type="entry name" value="RDRP_SSRNA_POS"/>
    <property type="match status" value="1"/>
</dbReference>
<keyword evidence="4" id="KW-0547">Nucleotide-binding</keyword>
<name>A0AA51BS75_9VIRU</name>
<feature type="domain" description="RdRp catalytic" evidence="6">
    <location>
        <begin position="298"/>
        <end position="426"/>
    </location>
</feature>
<evidence type="ECO:0000256" key="3">
    <source>
        <dbReference type="ARBA" id="ARBA00022695"/>
    </source>
</evidence>
<reference evidence="7" key="1">
    <citation type="journal article" date="2023" name="Microbiol. Spectr.">
        <title>Extreme Diversity of Mycoviruses Present in Single Strains of Rhizoctonia cerealis, the Pathogen of Wheat Sharp Eyespot.</title>
        <authorList>
            <person name="Li W."/>
            <person name="Sun H."/>
            <person name="Cao S."/>
            <person name="Zhang A."/>
            <person name="Zhang H."/>
            <person name="Shu Y."/>
            <person name="Chen H."/>
        </authorList>
    </citation>
    <scope>NUCLEOTIDE SEQUENCE</scope>
    <source>
        <strain evidence="7">RcOCV-1084-4</strain>
    </source>
</reference>
<dbReference type="EMBL" id="OQ999725">
    <property type="protein sequence ID" value="WMI40019.1"/>
    <property type="molecule type" value="Genomic_RNA"/>
</dbReference>
<dbReference type="GO" id="GO:0039694">
    <property type="term" value="P:viral RNA genome replication"/>
    <property type="evidence" value="ECO:0007669"/>
    <property type="project" value="InterPro"/>
</dbReference>
<dbReference type="Gene3D" id="3.30.70.270">
    <property type="match status" value="1"/>
</dbReference>
<evidence type="ECO:0000256" key="5">
    <source>
        <dbReference type="ARBA" id="ARBA00022953"/>
    </source>
</evidence>
<accession>A0AA51BS75</accession>
<proteinExistence type="predicted"/>
<dbReference type="InterPro" id="IPR001205">
    <property type="entry name" value="RNA-dir_pol_C"/>
</dbReference>
<dbReference type="InterPro" id="IPR043502">
    <property type="entry name" value="DNA/RNA_pol_sf"/>
</dbReference>